<accession>A0A9J5W7S0</accession>
<reference evidence="1 2" key="1">
    <citation type="submission" date="2020-09" db="EMBL/GenBank/DDBJ databases">
        <title>De no assembly of potato wild relative species, Solanum commersonii.</title>
        <authorList>
            <person name="Cho K."/>
        </authorList>
    </citation>
    <scope>NUCLEOTIDE SEQUENCE [LARGE SCALE GENOMIC DNA]</scope>
    <source>
        <strain evidence="1">LZ3.2</strain>
        <tissue evidence="1">Leaf</tissue>
    </source>
</reference>
<organism evidence="1 2">
    <name type="scientific">Solanum commersonii</name>
    <name type="common">Commerson's wild potato</name>
    <name type="synonym">Commerson's nightshade</name>
    <dbReference type="NCBI Taxonomy" id="4109"/>
    <lineage>
        <taxon>Eukaryota</taxon>
        <taxon>Viridiplantae</taxon>
        <taxon>Streptophyta</taxon>
        <taxon>Embryophyta</taxon>
        <taxon>Tracheophyta</taxon>
        <taxon>Spermatophyta</taxon>
        <taxon>Magnoliopsida</taxon>
        <taxon>eudicotyledons</taxon>
        <taxon>Gunneridae</taxon>
        <taxon>Pentapetalae</taxon>
        <taxon>asterids</taxon>
        <taxon>lamiids</taxon>
        <taxon>Solanales</taxon>
        <taxon>Solanaceae</taxon>
        <taxon>Solanoideae</taxon>
        <taxon>Solaneae</taxon>
        <taxon>Solanum</taxon>
    </lineage>
</organism>
<sequence length="47" mass="5509">MLHGWVAEKRKRENGSRAFDMVGAIKKHCMKRKTEHSILKRKSATKK</sequence>
<dbReference type="EMBL" id="JACXVP010000012">
    <property type="protein sequence ID" value="KAG5571268.1"/>
    <property type="molecule type" value="Genomic_DNA"/>
</dbReference>
<evidence type="ECO:0000313" key="1">
    <source>
        <dbReference type="EMBL" id="KAG5571268.1"/>
    </source>
</evidence>
<comment type="caution">
    <text evidence="1">The sequence shown here is derived from an EMBL/GenBank/DDBJ whole genome shotgun (WGS) entry which is preliminary data.</text>
</comment>
<evidence type="ECO:0000313" key="2">
    <source>
        <dbReference type="Proteomes" id="UP000824120"/>
    </source>
</evidence>
<name>A0A9J5W7S0_SOLCO</name>
<protein>
    <submittedName>
        <fullName evidence="1">Uncharacterized protein</fullName>
    </submittedName>
</protein>
<dbReference type="AlphaFoldDB" id="A0A9J5W7S0"/>
<gene>
    <name evidence="1" type="ORF">H5410_061034</name>
</gene>
<proteinExistence type="predicted"/>
<dbReference type="Proteomes" id="UP000824120">
    <property type="component" value="Chromosome 12"/>
</dbReference>
<keyword evidence="2" id="KW-1185">Reference proteome</keyword>